<comment type="similarity">
    <text evidence="3">Belongs to the INCENP family.</text>
</comment>
<evidence type="ECO:0000256" key="5">
    <source>
        <dbReference type="ARBA" id="ARBA00023212"/>
    </source>
</evidence>
<comment type="subcellular location">
    <subcellularLocation>
        <location evidence="2">Cytoplasm</location>
        <location evidence="2">Cytoskeleton</location>
        <location evidence="2">Spindle</location>
    </subcellularLocation>
    <subcellularLocation>
        <location evidence="1">Nucleus</location>
    </subcellularLocation>
</comment>
<evidence type="ECO:0000256" key="1">
    <source>
        <dbReference type="ARBA" id="ARBA00004123"/>
    </source>
</evidence>
<evidence type="ECO:0000256" key="6">
    <source>
        <dbReference type="ARBA" id="ARBA00023242"/>
    </source>
</evidence>
<keyword evidence="5" id="KW-0206">Cytoskeleton</keyword>
<reference evidence="8 9" key="1">
    <citation type="submission" date="2016-08" db="EMBL/GenBank/DDBJ databases">
        <title>Genomes of anaerobic fungi encode conserved fungal cellulosomes for biomass hydrolysis.</title>
        <authorList>
            <consortium name="DOE Joint Genome Institute"/>
            <person name="Haitjema C.H."/>
            <person name="Gilmore S.P."/>
            <person name="Henske J.K."/>
            <person name="Solomon K.V."/>
            <person name="De Groot R."/>
            <person name="Kuo A."/>
            <person name="Mondo S.J."/>
            <person name="Salamov A.A."/>
            <person name="Labutti K."/>
            <person name="Zhao Z."/>
            <person name="Chiniquy J."/>
            <person name="Barry K."/>
            <person name="Brewer H.M."/>
            <person name="Purvine S.O."/>
            <person name="Wright A.T."/>
            <person name="Boxma B."/>
            <person name="Van Alen T."/>
            <person name="Hackstein J.H."/>
            <person name="Baker S.E."/>
            <person name="Grigoriev I.V."/>
            <person name="O'Malley M.A."/>
        </authorList>
    </citation>
    <scope>NUCLEOTIDE SEQUENCE [LARGE SCALE GENOMIC DNA]</scope>
    <source>
        <strain evidence="9">finn</strain>
    </source>
</reference>
<feature type="non-terminal residue" evidence="8">
    <location>
        <position position="1"/>
    </location>
</feature>
<dbReference type="InterPro" id="IPR005635">
    <property type="entry name" value="Inner_centromere_prot_ARK-bd"/>
</dbReference>
<evidence type="ECO:0000256" key="3">
    <source>
        <dbReference type="ARBA" id="ARBA00010042"/>
    </source>
</evidence>
<proteinExistence type="inferred from homology"/>
<dbReference type="EMBL" id="MCFH01000033">
    <property type="protein sequence ID" value="ORX46851.1"/>
    <property type="molecule type" value="Genomic_DNA"/>
</dbReference>
<evidence type="ECO:0000313" key="9">
    <source>
        <dbReference type="Proteomes" id="UP000193719"/>
    </source>
</evidence>
<dbReference type="Proteomes" id="UP000193719">
    <property type="component" value="Unassembled WGS sequence"/>
</dbReference>
<reference evidence="8 9" key="2">
    <citation type="submission" date="2016-08" db="EMBL/GenBank/DDBJ databases">
        <title>Pervasive Adenine N6-methylation of Active Genes in Fungi.</title>
        <authorList>
            <consortium name="DOE Joint Genome Institute"/>
            <person name="Mondo S.J."/>
            <person name="Dannebaum R.O."/>
            <person name="Kuo R.C."/>
            <person name="Labutti K."/>
            <person name="Haridas S."/>
            <person name="Kuo A."/>
            <person name="Salamov A."/>
            <person name="Ahrendt S.R."/>
            <person name="Lipzen A."/>
            <person name="Sullivan W."/>
            <person name="Andreopoulos W.B."/>
            <person name="Clum A."/>
            <person name="Lindquist E."/>
            <person name="Daum C."/>
            <person name="Ramamoorthy G.K."/>
            <person name="Gryganskyi A."/>
            <person name="Culley D."/>
            <person name="Magnuson J.K."/>
            <person name="James T.Y."/>
            <person name="O'Malley M.A."/>
            <person name="Stajich J.E."/>
            <person name="Spatafora J.W."/>
            <person name="Visel A."/>
            <person name="Grigoriev I.V."/>
        </authorList>
    </citation>
    <scope>NUCLEOTIDE SEQUENCE [LARGE SCALE GENOMIC DNA]</scope>
    <source>
        <strain evidence="9">finn</strain>
    </source>
</reference>
<sequence>DKEYKKRELIATWAKTPNLMKALEKQQNVNPDEIFGGIKPCHLNEIFQGSSYRRHTKNENWEDSSILI</sequence>
<dbReference type="STRING" id="1754191.A0A1Y1V440"/>
<dbReference type="Pfam" id="PF03941">
    <property type="entry name" value="INCENP_ARK-bind"/>
    <property type="match status" value="1"/>
</dbReference>
<protein>
    <recommendedName>
        <fullName evidence="7">Inner centromere protein ARK-binding domain-containing protein</fullName>
    </recommendedName>
</protein>
<evidence type="ECO:0000259" key="7">
    <source>
        <dbReference type="Pfam" id="PF03941"/>
    </source>
</evidence>
<evidence type="ECO:0000256" key="4">
    <source>
        <dbReference type="ARBA" id="ARBA00022490"/>
    </source>
</evidence>
<evidence type="ECO:0000256" key="2">
    <source>
        <dbReference type="ARBA" id="ARBA00004186"/>
    </source>
</evidence>
<dbReference type="Gene3D" id="6.10.250.2990">
    <property type="match status" value="1"/>
</dbReference>
<accession>A0A1Y1V440</accession>
<dbReference type="GO" id="GO:0005634">
    <property type="term" value="C:nucleus"/>
    <property type="evidence" value="ECO:0007669"/>
    <property type="project" value="UniProtKB-SubCell"/>
</dbReference>
<dbReference type="OrthoDB" id="6123at2759"/>
<dbReference type="GO" id="GO:0005819">
    <property type="term" value="C:spindle"/>
    <property type="evidence" value="ECO:0007669"/>
    <property type="project" value="UniProtKB-SubCell"/>
</dbReference>
<keyword evidence="4" id="KW-0963">Cytoplasm</keyword>
<feature type="domain" description="Inner centromere protein ARK-binding" evidence="7">
    <location>
        <begin position="2"/>
        <end position="47"/>
    </location>
</feature>
<keyword evidence="9" id="KW-1185">Reference proteome</keyword>
<name>A0A1Y1V440_9FUNG</name>
<keyword evidence="6" id="KW-0539">Nucleus</keyword>
<evidence type="ECO:0000313" key="8">
    <source>
        <dbReference type="EMBL" id="ORX46851.1"/>
    </source>
</evidence>
<gene>
    <name evidence="8" type="ORF">BCR36DRAFT_296476</name>
</gene>
<comment type="caution">
    <text evidence="8">The sequence shown here is derived from an EMBL/GenBank/DDBJ whole genome shotgun (WGS) entry which is preliminary data.</text>
</comment>
<organism evidence="8 9">
    <name type="scientific">Piromyces finnis</name>
    <dbReference type="NCBI Taxonomy" id="1754191"/>
    <lineage>
        <taxon>Eukaryota</taxon>
        <taxon>Fungi</taxon>
        <taxon>Fungi incertae sedis</taxon>
        <taxon>Chytridiomycota</taxon>
        <taxon>Chytridiomycota incertae sedis</taxon>
        <taxon>Neocallimastigomycetes</taxon>
        <taxon>Neocallimastigales</taxon>
        <taxon>Neocallimastigaceae</taxon>
        <taxon>Piromyces</taxon>
    </lineage>
</organism>
<dbReference type="AlphaFoldDB" id="A0A1Y1V440"/>